<dbReference type="Proteomes" id="UP000467840">
    <property type="component" value="Chromosome 10"/>
</dbReference>
<comment type="caution">
    <text evidence="1">The sequence shown here is derived from an EMBL/GenBank/DDBJ whole genome shotgun (WGS) entry which is preliminary data.</text>
</comment>
<name>A0A6A6N3D4_HEVBR</name>
<accession>A0A6A6N3D4</accession>
<dbReference type="PANTHER" id="PTHR46146">
    <property type="entry name" value="SERINE/THREONINE-PROTEIN KINASE-LIKE PROTEIN CCR4"/>
    <property type="match status" value="1"/>
</dbReference>
<dbReference type="EMBL" id="JAAGAX010000003">
    <property type="protein sequence ID" value="KAF2319086.1"/>
    <property type="molecule type" value="Genomic_DNA"/>
</dbReference>
<sequence length="266" mass="30194">MNMVESLHIDVKQDDGMMMIMEVSKLERIFLIANFILELTSAAFDQLSSVQKPQKRPTPHRRRLNGAQEFTLAQIAAATYDFSPQNKVGVGRSFAVYRGRLPDVWCSITRTFDSKRAIFNDEDSGDAITSIVDFTVPKILANELLKVLDERIAPPELLKEAEALELVAYTALHCVNLEGNNRPSITNIVSNWIKLCLYVMFLWRFINTGKVQKSRLVDHMKGAKLQWNRETSLSNFIKATMVPPRNAQILSTLTGRFQLIVISFCN</sequence>
<dbReference type="Gene3D" id="3.30.200.20">
    <property type="entry name" value="Phosphorylase Kinase, domain 1"/>
    <property type="match status" value="1"/>
</dbReference>
<gene>
    <name evidence="1" type="ORF">GH714_013180</name>
</gene>
<evidence type="ECO:0000313" key="2">
    <source>
        <dbReference type="Proteomes" id="UP000467840"/>
    </source>
</evidence>
<organism evidence="1 2">
    <name type="scientific">Hevea brasiliensis</name>
    <name type="common">Para rubber tree</name>
    <name type="synonym">Siphonia brasiliensis</name>
    <dbReference type="NCBI Taxonomy" id="3981"/>
    <lineage>
        <taxon>Eukaryota</taxon>
        <taxon>Viridiplantae</taxon>
        <taxon>Streptophyta</taxon>
        <taxon>Embryophyta</taxon>
        <taxon>Tracheophyta</taxon>
        <taxon>Spermatophyta</taxon>
        <taxon>Magnoliopsida</taxon>
        <taxon>eudicotyledons</taxon>
        <taxon>Gunneridae</taxon>
        <taxon>Pentapetalae</taxon>
        <taxon>rosids</taxon>
        <taxon>fabids</taxon>
        <taxon>Malpighiales</taxon>
        <taxon>Euphorbiaceae</taxon>
        <taxon>Crotonoideae</taxon>
        <taxon>Micrandreae</taxon>
        <taxon>Hevea</taxon>
    </lineage>
</organism>
<proteinExistence type="predicted"/>
<evidence type="ECO:0000313" key="1">
    <source>
        <dbReference type="EMBL" id="KAF2319086.1"/>
    </source>
</evidence>
<dbReference type="PANTHER" id="PTHR46146:SF18">
    <property type="entry name" value="PROTEIN KINASE DOMAIN-CONTAINING PROTEIN"/>
    <property type="match status" value="1"/>
</dbReference>
<reference evidence="1 2" key="1">
    <citation type="journal article" date="2020" name="Mol. Plant">
        <title>The Chromosome-Based Rubber Tree Genome Provides New Insights into Spurge Genome Evolution and Rubber Biosynthesis.</title>
        <authorList>
            <person name="Liu J."/>
            <person name="Shi C."/>
            <person name="Shi C.C."/>
            <person name="Li W."/>
            <person name="Zhang Q.J."/>
            <person name="Zhang Y."/>
            <person name="Li K."/>
            <person name="Lu H.F."/>
            <person name="Shi C."/>
            <person name="Zhu S.T."/>
            <person name="Xiao Z.Y."/>
            <person name="Nan H."/>
            <person name="Yue Y."/>
            <person name="Zhu X.G."/>
            <person name="Wu Y."/>
            <person name="Hong X.N."/>
            <person name="Fan G.Y."/>
            <person name="Tong Y."/>
            <person name="Zhang D."/>
            <person name="Mao C.L."/>
            <person name="Liu Y.L."/>
            <person name="Hao S.J."/>
            <person name="Liu W.Q."/>
            <person name="Lv M.Q."/>
            <person name="Zhang H.B."/>
            <person name="Liu Y."/>
            <person name="Hu-Tang G.R."/>
            <person name="Wang J.P."/>
            <person name="Wang J.H."/>
            <person name="Sun Y.H."/>
            <person name="Ni S.B."/>
            <person name="Chen W.B."/>
            <person name="Zhang X.C."/>
            <person name="Jiao Y.N."/>
            <person name="Eichler E.E."/>
            <person name="Li G.H."/>
            <person name="Liu X."/>
            <person name="Gao L.Z."/>
        </authorList>
    </citation>
    <scope>NUCLEOTIDE SEQUENCE [LARGE SCALE GENOMIC DNA]</scope>
    <source>
        <strain evidence="2">cv. GT1</strain>
        <tissue evidence="1">Leaf</tissue>
    </source>
</reference>
<keyword evidence="2" id="KW-1185">Reference proteome</keyword>
<protein>
    <submittedName>
        <fullName evidence="1">Uncharacterized protein</fullName>
    </submittedName>
</protein>
<dbReference type="AlphaFoldDB" id="A0A6A6N3D4"/>